<feature type="region of interest" description="Disordered" evidence="1">
    <location>
        <begin position="109"/>
        <end position="269"/>
    </location>
</feature>
<feature type="compositionally biased region" description="Low complexity" evidence="1">
    <location>
        <begin position="531"/>
        <end position="543"/>
    </location>
</feature>
<feature type="region of interest" description="Disordered" evidence="1">
    <location>
        <begin position="1024"/>
        <end position="1117"/>
    </location>
</feature>
<feature type="compositionally biased region" description="Basic residues" evidence="1">
    <location>
        <begin position="822"/>
        <end position="831"/>
    </location>
</feature>
<feature type="region of interest" description="Disordered" evidence="1">
    <location>
        <begin position="329"/>
        <end position="702"/>
    </location>
</feature>
<accession>A0ABP1D9E6</accession>
<feature type="region of interest" description="Disordered" evidence="1">
    <location>
        <begin position="937"/>
        <end position="1008"/>
    </location>
</feature>
<feature type="compositionally biased region" description="Low complexity" evidence="1">
    <location>
        <begin position="858"/>
        <end position="868"/>
    </location>
</feature>
<feature type="region of interest" description="Disordered" evidence="1">
    <location>
        <begin position="1"/>
        <end position="41"/>
    </location>
</feature>
<evidence type="ECO:0000256" key="1">
    <source>
        <dbReference type="SAM" id="MobiDB-lite"/>
    </source>
</evidence>
<organism evidence="2 3">
    <name type="scientific">Somion occarium</name>
    <dbReference type="NCBI Taxonomy" id="3059160"/>
    <lineage>
        <taxon>Eukaryota</taxon>
        <taxon>Fungi</taxon>
        <taxon>Dikarya</taxon>
        <taxon>Basidiomycota</taxon>
        <taxon>Agaricomycotina</taxon>
        <taxon>Agaricomycetes</taxon>
        <taxon>Polyporales</taxon>
        <taxon>Cerrenaceae</taxon>
        <taxon>Somion</taxon>
    </lineage>
</organism>
<feature type="compositionally biased region" description="Polar residues" evidence="1">
    <location>
        <begin position="167"/>
        <end position="194"/>
    </location>
</feature>
<feature type="compositionally biased region" description="Polar residues" evidence="1">
    <location>
        <begin position="1446"/>
        <end position="1464"/>
    </location>
</feature>
<reference evidence="3" key="1">
    <citation type="submission" date="2024-04" db="EMBL/GenBank/DDBJ databases">
        <authorList>
            <person name="Shaw F."/>
            <person name="Minotto A."/>
        </authorList>
    </citation>
    <scope>NUCLEOTIDE SEQUENCE [LARGE SCALE GENOMIC DNA]</scope>
</reference>
<feature type="compositionally biased region" description="Polar residues" evidence="1">
    <location>
        <begin position="1049"/>
        <end position="1066"/>
    </location>
</feature>
<evidence type="ECO:0000313" key="2">
    <source>
        <dbReference type="EMBL" id="CAL1703678.1"/>
    </source>
</evidence>
<feature type="compositionally biased region" description="Low complexity" evidence="1">
    <location>
        <begin position="1163"/>
        <end position="1177"/>
    </location>
</feature>
<feature type="compositionally biased region" description="Low complexity" evidence="1">
    <location>
        <begin position="1198"/>
        <end position="1215"/>
    </location>
</feature>
<feature type="region of interest" description="Disordered" evidence="1">
    <location>
        <begin position="895"/>
        <end position="924"/>
    </location>
</feature>
<keyword evidence="3" id="KW-1185">Reference proteome</keyword>
<sequence length="1668" mass="177822">MHRFRKKSDAKRAQAAEFQEAPTPLPPQLAPPQIPLPSLPPVSDFRTSLILPDLTRRFSVLRNADGIPIGFHDLKSKFAEQRAKGSENQVTEEEEDMILEALGRIHARSTRPRANVGGNNEGVNEDPNDSSTLSMAEDPDGGSRISASPSLVGRQSVRSTATTSSSVLQGSVSATSVSSGKTSQYSRRMSNNLFGSGKFRDHSYMRTQRTRTESTRSSVTQSDSNPSTSTVTSRAPNNNSVYSDSLRPVTPENGSVYTSSAPGSPNNNALIGSGAESIASTQGIARLSKTLSPEHLKRASLALDEVIRELEEEGDDEIVMERSPINRLPVVSAEAPQDGHESSPSPMLPSPADYEAGASSSDDQIVTDADESQRVSPFPSNRATSPAHGRLPGYIPGMPRPMTPHDNSMDLDDQTPSATPRATSPRLPGTQGNVSHAPSQIITSNMYRSNSSASTSRQTSRPTSPTSPVTTPISSVAPLMLNRSTNGRFTPEDRSRNGGAASPTSDPLDSPILGRRRPISPLSAPAFQPLASMSSGSRPSAPSNITWNVAASPTSSRGPHVRNGSSSGHSRSDSSTSIGMTSEGADAEERPNASADGRRVRSPALPDSPWVDSGRANGGYSTDSEYRPSTAMSAMDLGSPIQIANRPLRSPTPTNNGNGVARSPTSPSFPEFGSISSNTTLNGGPSRRSSRQNGGGHHSSFSLGSTHALLLSPLANSSHSSLESAGSSYHSWDEDHKKDRLFTLFSQLETEHTEWHDITVSVHDKTASSSASASIPHDAPVVEADRIVKHELGLSRNDFIAIQERLVNVALTKAATPEGRHRAASIRRRRPSTSQSNYSNNGGDSRVASPAPAPQLQSSVSAVSASRSPNSEHIAKVNALLDSVVDSIQAPQSDNVRVNSVDSPASASVEPSPVAPAPVVSTPTQRHRALADALFGVEDRQQTTNASEVQITVSPDPAPSPAPASERADSSRTITMSRSNSSARDLTTSGSSGMQTSSMPSSMHGHTHMDPTLLFEVQRRAEAATAALRKSPSNPKLAEGNGSTRKRVSPNQISSPKLVSASTSVDTIPLPPSTSVSANQHSSSIKFGSRFKKLRGTLRSKPQPNGEEISPFPLDLKTPTSAQTLSFSPATLSVPGQPTIFSANESTQFRVSPPVLPSPPASAGPTSTSTSKGGFFSRFRKQRPHEVSAPLDRHFRAPRSSTSSSPNSAPATNSPEIRSAPVLRSQSPITQPAVRSQSPVAQPASSRPMSPHMFMPNAVIPEDSVAQVENKSQDAALQQLFDAANNLGLDQDALHQLIARSPSTSSRSTWTQLSRATSPAEKRRSQQRTNLQPPALLDQRPSIDAASPRPSTEVRQLNIRKNTEPSIPRLRPDAGTSDAASNAIVRRTIIYPSDSRTSNVDWNALIRKQSTSRRRRSAGAGSLQSNRSIHDRAPTPPPPKSGGKRFSSTSDTSPPVPQLPQSFTIPDISFPPEQMEKSNSAYDSLYDMYAGDSRGNSSAHPDTQGPGGQQPEAGQALEVVELANGETIWSIVNGLRDDDAESFYDDRASFVSEYSVKETEAVKVSFKEHGRKSSKGSTTSFLSRRKQVPAVNRPETKVFFSSSAQIGRLIENLSRGMDSGSFNITPDGSIQRPAGHSATSSIGSDADMRFSVEERLEQMLGSMTSHPQ</sequence>
<dbReference type="EMBL" id="OZ037946">
    <property type="protein sequence ID" value="CAL1703678.1"/>
    <property type="molecule type" value="Genomic_DNA"/>
</dbReference>
<feature type="compositionally biased region" description="Low complexity" evidence="1">
    <location>
        <begin position="448"/>
        <end position="475"/>
    </location>
</feature>
<feature type="compositionally biased region" description="Low complexity" evidence="1">
    <location>
        <begin position="987"/>
        <end position="1003"/>
    </location>
</feature>
<feature type="region of interest" description="Disordered" evidence="1">
    <location>
        <begin position="1487"/>
        <end position="1511"/>
    </location>
</feature>
<feature type="compositionally biased region" description="Basic and acidic residues" evidence="1">
    <location>
        <begin position="587"/>
        <end position="599"/>
    </location>
</feature>
<feature type="region of interest" description="Disordered" evidence="1">
    <location>
        <begin position="815"/>
        <end position="868"/>
    </location>
</feature>
<feature type="compositionally biased region" description="Low complexity" evidence="1">
    <location>
        <begin position="1300"/>
        <end position="1309"/>
    </location>
</feature>
<feature type="compositionally biased region" description="Polar residues" evidence="1">
    <location>
        <begin position="1224"/>
        <end position="1248"/>
    </location>
</feature>
<feature type="compositionally biased region" description="Pro residues" evidence="1">
    <location>
        <begin position="23"/>
        <end position="40"/>
    </location>
</feature>
<feature type="compositionally biased region" description="Polar residues" evidence="1">
    <location>
        <begin position="1073"/>
        <end position="1086"/>
    </location>
</feature>
<feature type="compositionally biased region" description="Polar residues" evidence="1">
    <location>
        <begin position="544"/>
        <end position="557"/>
    </location>
</feature>
<feature type="compositionally biased region" description="Polar residues" evidence="1">
    <location>
        <begin position="223"/>
        <end position="243"/>
    </location>
</feature>
<evidence type="ECO:0000313" key="3">
    <source>
        <dbReference type="Proteomes" id="UP001497453"/>
    </source>
</evidence>
<feature type="compositionally biased region" description="Polar residues" evidence="1">
    <location>
        <begin position="374"/>
        <end position="384"/>
    </location>
</feature>
<dbReference type="Proteomes" id="UP001497453">
    <property type="component" value="Chromosome 3"/>
</dbReference>
<feature type="compositionally biased region" description="Polar residues" evidence="1">
    <location>
        <begin position="832"/>
        <end position="843"/>
    </location>
</feature>
<feature type="compositionally biased region" description="Polar residues" evidence="1">
    <location>
        <begin position="430"/>
        <end position="447"/>
    </location>
</feature>
<proteinExistence type="predicted"/>
<feature type="compositionally biased region" description="Polar residues" evidence="1">
    <location>
        <begin position="651"/>
        <end position="683"/>
    </location>
</feature>
<feature type="compositionally biased region" description="Polar residues" evidence="1">
    <location>
        <begin position="252"/>
        <end position="269"/>
    </location>
</feature>
<feature type="region of interest" description="Disordered" evidence="1">
    <location>
        <begin position="1300"/>
        <end position="1379"/>
    </location>
</feature>
<feature type="compositionally biased region" description="Basic residues" evidence="1">
    <location>
        <begin position="1089"/>
        <end position="1098"/>
    </location>
</feature>
<feature type="region of interest" description="Disordered" evidence="1">
    <location>
        <begin position="1626"/>
        <end position="1649"/>
    </location>
</feature>
<feature type="compositionally biased region" description="Low complexity" evidence="1">
    <location>
        <begin position="564"/>
        <end position="579"/>
    </location>
</feature>
<feature type="compositionally biased region" description="Basic and acidic residues" evidence="1">
    <location>
        <begin position="198"/>
        <end position="214"/>
    </location>
</feature>
<feature type="region of interest" description="Disordered" evidence="1">
    <location>
        <begin position="1410"/>
        <end position="1475"/>
    </location>
</feature>
<feature type="compositionally biased region" description="Polar residues" evidence="1">
    <location>
        <begin position="942"/>
        <end position="953"/>
    </location>
</feature>
<feature type="compositionally biased region" description="Polar residues" evidence="1">
    <location>
        <begin position="973"/>
        <end position="986"/>
    </location>
</feature>
<feature type="region of interest" description="Disordered" evidence="1">
    <location>
        <begin position="1148"/>
        <end position="1256"/>
    </location>
</feature>
<feature type="compositionally biased region" description="Low complexity" evidence="1">
    <location>
        <begin position="900"/>
        <end position="921"/>
    </location>
</feature>
<protein>
    <submittedName>
        <fullName evidence="2">Uncharacterized protein</fullName>
    </submittedName>
</protein>
<gene>
    <name evidence="2" type="ORF">GFSPODELE1_LOCUS4675</name>
</gene>
<name>A0ABP1D9E6_9APHY</name>